<accession>A0ABW0GCN3</accession>
<dbReference type="EMBL" id="JBHSLC010000100">
    <property type="protein sequence ID" value="MFC5358810.1"/>
    <property type="molecule type" value="Genomic_DNA"/>
</dbReference>
<keyword evidence="2" id="KW-1185">Reference proteome</keyword>
<name>A0ABW0GCN3_9PROT</name>
<organism evidence="1 2">
    <name type="scientific">Azospirillum himalayense</name>
    <dbReference type="NCBI Taxonomy" id="654847"/>
    <lineage>
        <taxon>Bacteria</taxon>
        <taxon>Pseudomonadati</taxon>
        <taxon>Pseudomonadota</taxon>
        <taxon>Alphaproteobacteria</taxon>
        <taxon>Rhodospirillales</taxon>
        <taxon>Azospirillaceae</taxon>
        <taxon>Azospirillum</taxon>
    </lineage>
</organism>
<evidence type="ECO:0000313" key="1">
    <source>
        <dbReference type="EMBL" id="MFC5358810.1"/>
    </source>
</evidence>
<dbReference type="Proteomes" id="UP001596166">
    <property type="component" value="Unassembled WGS sequence"/>
</dbReference>
<proteinExistence type="predicted"/>
<comment type="caution">
    <text evidence="1">The sequence shown here is derived from an EMBL/GenBank/DDBJ whole genome shotgun (WGS) entry which is preliminary data.</text>
</comment>
<protein>
    <submittedName>
        <fullName evidence="1">Uncharacterized protein</fullName>
    </submittedName>
</protein>
<sequence>MIISLDAYIVRVREARKTKARPLGLYDGRGPLISRIHRYLRELSTKYIAINAIHRSVKVENLSLNGDELRGLMLVGHFGFSGDIIDTSTGQTVYQKKKTDADPIPYFFSLKLPPNEDKGVLVLQRTGLGGIKNLFDLLIVGQFIRDHNGLVMDINPLAPQEVLRDYIARGRIEHVKLIRHSIASDIADQFGGVTNEEEGVVELTIRPKKKSFFDKQGLLEVVDGERDINSLYRFHAFDYDSVEAKVTVDGVARTFDVVQPKRFRASVNITRDVVVGSNGHPDYNSLVSISDSVIRGMARKAGIVL</sequence>
<reference evidence="2" key="1">
    <citation type="journal article" date="2019" name="Int. J. Syst. Evol. Microbiol.">
        <title>The Global Catalogue of Microorganisms (GCM) 10K type strain sequencing project: providing services to taxonomists for standard genome sequencing and annotation.</title>
        <authorList>
            <consortium name="The Broad Institute Genomics Platform"/>
            <consortium name="The Broad Institute Genome Sequencing Center for Infectious Disease"/>
            <person name="Wu L."/>
            <person name="Ma J."/>
        </authorList>
    </citation>
    <scope>NUCLEOTIDE SEQUENCE [LARGE SCALE GENOMIC DNA]</scope>
    <source>
        <strain evidence="2">CCUG 58760</strain>
    </source>
</reference>
<dbReference type="RefSeq" id="WP_376998445.1">
    <property type="nucleotide sequence ID" value="NZ_JBHSLC010000100.1"/>
</dbReference>
<evidence type="ECO:0000313" key="2">
    <source>
        <dbReference type="Proteomes" id="UP001596166"/>
    </source>
</evidence>
<gene>
    <name evidence="1" type="ORF">ACFPMG_27845</name>
</gene>